<keyword evidence="3 5" id="KW-0687">Ribonucleoprotein</keyword>
<dbReference type="InterPro" id="IPR001854">
    <property type="entry name" value="Ribosomal_uL29"/>
</dbReference>
<proteinExistence type="inferred from homology"/>
<evidence type="ECO:0000256" key="5">
    <source>
        <dbReference type="HAMAP-Rule" id="MF_00374"/>
    </source>
</evidence>
<dbReference type="GO" id="GO:0005840">
    <property type="term" value="C:ribosome"/>
    <property type="evidence" value="ECO:0007669"/>
    <property type="project" value="UniProtKB-KW"/>
</dbReference>
<accession>A0A2U2PF60</accession>
<dbReference type="OrthoDB" id="5296761at2"/>
<dbReference type="RefSeq" id="WP_109416517.1">
    <property type="nucleotide sequence ID" value="NZ_QEAS01000011.1"/>
</dbReference>
<reference evidence="6 7" key="1">
    <citation type="submission" date="2018-04" db="EMBL/GenBank/DDBJ databases">
        <title>Pedobacter chongqingensis sp. nov., isolated from a rottenly hemp rope.</title>
        <authorList>
            <person name="Cai Y."/>
        </authorList>
    </citation>
    <scope>NUCLEOTIDE SEQUENCE [LARGE SCALE GENOMIC DNA]</scope>
    <source>
        <strain evidence="6 7">FJ4-8</strain>
    </source>
</reference>
<dbReference type="AlphaFoldDB" id="A0A2U2PF60"/>
<keyword evidence="7" id="KW-1185">Reference proteome</keyword>
<dbReference type="CDD" id="cd00427">
    <property type="entry name" value="Ribosomal_L29_HIP"/>
    <property type="match status" value="1"/>
</dbReference>
<organism evidence="6 7">
    <name type="scientific">Pararcticibacter amylolyticus</name>
    <dbReference type="NCBI Taxonomy" id="2173175"/>
    <lineage>
        <taxon>Bacteria</taxon>
        <taxon>Pseudomonadati</taxon>
        <taxon>Bacteroidota</taxon>
        <taxon>Sphingobacteriia</taxon>
        <taxon>Sphingobacteriales</taxon>
        <taxon>Sphingobacteriaceae</taxon>
        <taxon>Pararcticibacter</taxon>
    </lineage>
</organism>
<evidence type="ECO:0000313" key="7">
    <source>
        <dbReference type="Proteomes" id="UP000245647"/>
    </source>
</evidence>
<dbReference type="NCBIfam" id="TIGR00012">
    <property type="entry name" value="L29"/>
    <property type="match status" value="1"/>
</dbReference>
<dbReference type="GO" id="GO:1990904">
    <property type="term" value="C:ribonucleoprotein complex"/>
    <property type="evidence" value="ECO:0007669"/>
    <property type="project" value="UniProtKB-KW"/>
</dbReference>
<evidence type="ECO:0000256" key="3">
    <source>
        <dbReference type="ARBA" id="ARBA00023274"/>
    </source>
</evidence>
<name>A0A2U2PF60_9SPHI</name>
<dbReference type="Pfam" id="PF00831">
    <property type="entry name" value="Ribosomal_L29"/>
    <property type="match status" value="1"/>
</dbReference>
<dbReference type="Proteomes" id="UP000245647">
    <property type="component" value="Unassembled WGS sequence"/>
</dbReference>
<gene>
    <name evidence="5" type="primary">rpmC</name>
    <name evidence="6" type="ORF">DDR33_14490</name>
</gene>
<dbReference type="InterPro" id="IPR018254">
    <property type="entry name" value="Ribosomal_uL29_CS"/>
</dbReference>
<dbReference type="PROSITE" id="PS00579">
    <property type="entry name" value="RIBOSOMAL_L29"/>
    <property type="match status" value="1"/>
</dbReference>
<dbReference type="InterPro" id="IPR036049">
    <property type="entry name" value="Ribosomal_uL29_sf"/>
</dbReference>
<comment type="similarity">
    <text evidence="1 5">Belongs to the universal ribosomal protein uL29 family.</text>
</comment>
<dbReference type="Gene3D" id="1.10.287.310">
    <property type="match status" value="1"/>
</dbReference>
<dbReference type="SUPFAM" id="SSF46561">
    <property type="entry name" value="Ribosomal protein L29 (L29p)"/>
    <property type="match status" value="1"/>
</dbReference>
<dbReference type="GO" id="GO:0003735">
    <property type="term" value="F:structural constituent of ribosome"/>
    <property type="evidence" value="ECO:0007669"/>
    <property type="project" value="InterPro"/>
</dbReference>
<evidence type="ECO:0000256" key="2">
    <source>
        <dbReference type="ARBA" id="ARBA00022980"/>
    </source>
</evidence>
<evidence type="ECO:0000256" key="1">
    <source>
        <dbReference type="ARBA" id="ARBA00009254"/>
    </source>
</evidence>
<protein>
    <recommendedName>
        <fullName evidence="4 5">Large ribosomal subunit protein uL29</fullName>
    </recommendedName>
</protein>
<dbReference type="HAMAP" id="MF_00374">
    <property type="entry name" value="Ribosomal_uL29"/>
    <property type="match status" value="1"/>
</dbReference>
<sequence>MKTSEILELSTEEIVARISEEKANLTKLKFAHTVSAIENPSRISKVRKDIARLNTELTKRKAADAAAAPQSASETE</sequence>
<evidence type="ECO:0000313" key="6">
    <source>
        <dbReference type="EMBL" id="PWG80000.1"/>
    </source>
</evidence>
<dbReference type="GO" id="GO:0006412">
    <property type="term" value="P:translation"/>
    <property type="evidence" value="ECO:0007669"/>
    <property type="project" value="UniProtKB-UniRule"/>
</dbReference>
<keyword evidence="2 5" id="KW-0689">Ribosomal protein</keyword>
<comment type="caution">
    <text evidence="6">The sequence shown here is derived from an EMBL/GenBank/DDBJ whole genome shotgun (WGS) entry which is preliminary data.</text>
</comment>
<dbReference type="EMBL" id="QEAS01000011">
    <property type="protein sequence ID" value="PWG80000.1"/>
    <property type="molecule type" value="Genomic_DNA"/>
</dbReference>
<evidence type="ECO:0000256" key="4">
    <source>
        <dbReference type="ARBA" id="ARBA00035204"/>
    </source>
</evidence>